<dbReference type="Proteomes" id="UP000724584">
    <property type="component" value="Unassembled WGS sequence"/>
</dbReference>
<dbReference type="EMBL" id="JAGIZQ010000004">
    <property type="protein sequence ID" value="KAH6632212.1"/>
    <property type="molecule type" value="Genomic_DNA"/>
</dbReference>
<organism evidence="1 2">
    <name type="scientific">Chaetomium tenue</name>
    <dbReference type="NCBI Taxonomy" id="1854479"/>
    <lineage>
        <taxon>Eukaryota</taxon>
        <taxon>Fungi</taxon>
        <taxon>Dikarya</taxon>
        <taxon>Ascomycota</taxon>
        <taxon>Pezizomycotina</taxon>
        <taxon>Sordariomycetes</taxon>
        <taxon>Sordariomycetidae</taxon>
        <taxon>Sordariales</taxon>
        <taxon>Chaetomiaceae</taxon>
        <taxon>Chaetomium</taxon>
    </lineage>
</organism>
<reference evidence="1 2" key="1">
    <citation type="journal article" date="2021" name="Nat. Commun.">
        <title>Genetic determinants of endophytism in the Arabidopsis root mycobiome.</title>
        <authorList>
            <person name="Mesny F."/>
            <person name="Miyauchi S."/>
            <person name="Thiergart T."/>
            <person name="Pickel B."/>
            <person name="Atanasova L."/>
            <person name="Karlsson M."/>
            <person name="Huettel B."/>
            <person name="Barry K.W."/>
            <person name="Haridas S."/>
            <person name="Chen C."/>
            <person name="Bauer D."/>
            <person name="Andreopoulos W."/>
            <person name="Pangilinan J."/>
            <person name="LaButti K."/>
            <person name="Riley R."/>
            <person name="Lipzen A."/>
            <person name="Clum A."/>
            <person name="Drula E."/>
            <person name="Henrissat B."/>
            <person name="Kohler A."/>
            <person name="Grigoriev I.V."/>
            <person name="Martin F.M."/>
            <person name="Hacquard S."/>
        </authorList>
    </citation>
    <scope>NUCLEOTIDE SEQUENCE [LARGE SCALE GENOMIC DNA]</scope>
    <source>
        <strain evidence="1 2">MPI-SDFR-AT-0079</strain>
    </source>
</reference>
<comment type="caution">
    <text evidence="1">The sequence shown here is derived from an EMBL/GenBank/DDBJ whole genome shotgun (WGS) entry which is preliminary data.</text>
</comment>
<accession>A0ACB7PDD9</accession>
<evidence type="ECO:0000313" key="2">
    <source>
        <dbReference type="Proteomes" id="UP000724584"/>
    </source>
</evidence>
<gene>
    <name evidence="1" type="ORF">F5144DRAFT_245119</name>
</gene>
<sequence length="182" mass="20543">MGFSPNSTSNNRQNTTRRVNPPHSTYFPPTTMNCVLFLALSAYLSWASLGRGRAMTCQLFCLSLAFLETYKAGVGTTHTTQTEQDSSGDYHSRCHASTPLRRARPHPLFFVEKTHKTVRMIMVERETTGACNTPDQKKRTAWLPAIFRRAEQGGHSFVTTDDDDDFDFLTNRIRAFISSGRV</sequence>
<proteinExistence type="predicted"/>
<keyword evidence="2" id="KW-1185">Reference proteome</keyword>
<name>A0ACB7PDD9_9PEZI</name>
<protein>
    <submittedName>
        <fullName evidence="1">Uncharacterized protein</fullName>
    </submittedName>
</protein>
<evidence type="ECO:0000313" key="1">
    <source>
        <dbReference type="EMBL" id="KAH6632212.1"/>
    </source>
</evidence>